<evidence type="ECO:0000313" key="2">
    <source>
        <dbReference type="EMBL" id="MEQ2562521.1"/>
    </source>
</evidence>
<gene>
    <name evidence="2" type="ORF">WMO41_05005</name>
</gene>
<keyword evidence="1" id="KW-0812">Transmembrane</keyword>
<keyword evidence="3" id="KW-1185">Reference proteome</keyword>
<sequence length="143" mass="14972">MFRNLALIFVGLSAGGIIAAGVFAFLVIIGVFPRLIGETGTKRHILLYGTVIVTGGVLGNIADLYEFPIPMAGFSSLFLGIFGLAVGIFVGCLVMSLAETLKALPVISRRIYLAVGLQYLILSIALGKLAGSLAYFLCGMAAE</sequence>
<keyword evidence="1" id="KW-1133">Transmembrane helix</keyword>
<comment type="caution">
    <text evidence="2">The sequence shown here is derived from an EMBL/GenBank/DDBJ whole genome shotgun (WGS) entry which is preliminary data.</text>
</comment>
<feature type="transmembrane region" description="Helical" evidence="1">
    <location>
        <begin position="45"/>
        <end position="65"/>
    </location>
</feature>
<dbReference type="Proteomes" id="UP001437460">
    <property type="component" value="Unassembled WGS sequence"/>
</dbReference>
<organism evidence="2 3">
    <name type="scientific">Ventrimonas faecis</name>
    <dbReference type="NCBI Taxonomy" id="3133170"/>
    <lineage>
        <taxon>Bacteria</taxon>
        <taxon>Bacillati</taxon>
        <taxon>Bacillota</taxon>
        <taxon>Clostridia</taxon>
        <taxon>Lachnospirales</taxon>
        <taxon>Lachnospiraceae</taxon>
        <taxon>Ventrimonas</taxon>
    </lineage>
</organism>
<dbReference type="RefSeq" id="WP_349228815.1">
    <property type="nucleotide sequence ID" value="NZ_JBBMFJ010000007.1"/>
</dbReference>
<dbReference type="InterPro" id="IPR020144">
    <property type="entry name" value="SpoVAB"/>
</dbReference>
<proteinExistence type="predicted"/>
<name>A0ABV1HJM9_9FIRM</name>
<evidence type="ECO:0000256" key="1">
    <source>
        <dbReference type="SAM" id="Phobius"/>
    </source>
</evidence>
<dbReference type="Pfam" id="PF13782">
    <property type="entry name" value="SpoVAB"/>
    <property type="match status" value="1"/>
</dbReference>
<protein>
    <submittedName>
        <fullName evidence="2">Stage V sporulation protein AB</fullName>
    </submittedName>
</protein>
<accession>A0ABV1HJM9</accession>
<keyword evidence="1" id="KW-0472">Membrane</keyword>
<feature type="transmembrane region" description="Helical" evidence="1">
    <location>
        <begin position="119"/>
        <end position="142"/>
    </location>
</feature>
<dbReference type="EMBL" id="JBBMFJ010000007">
    <property type="protein sequence ID" value="MEQ2562521.1"/>
    <property type="molecule type" value="Genomic_DNA"/>
</dbReference>
<reference evidence="2 3" key="1">
    <citation type="submission" date="2024-03" db="EMBL/GenBank/DDBJ databases">
        <title>Human intestinal bacterial collection.</title>
        <authorList>
            <person name="Pauvert C."/>
            <person name="Hitch T.C.A."/>
            <person name="Clavel T."/>
        </authorList>
    </citation>
    <scope>NUCLEOTIDE SEQUENCE [LARGE SCALE GENOMIC DNA]</scope>
    <source>
        <strain evidence="2 3">CLA-AP-H27</strain>
    </source>
</reference>
<feature type="transmembrane region" description="Helical" evidence="1">
    <location>
        <begin position="6"/>
        <end position="33"/>
    </location>
</feature>
<evidence type="ECO:0000313" key="3">
    <source>
        <dbReference type="Proteomes" id="UP001437460"/>
    </source>
</evidence>
<feature type="transmembrane region" description="Helical" evidence="1">
    <location>
        <begin position="77"/>
        <end position="98"/>
    </location>
</feature>